<evidence type="ECO:0000313" key="13">
    <source>
        <dbReference type="EMBL" id="ABW17804.1"/>
    </source>
</evidence>
<dbReference type="GO" id="GO:0006935">
    <property type="term" value="P:chemotaxis"/>
    <property type="evidence" value="ECO:0007669"/>
    <property type="project" value="UniProtKB-KW"/>
</dbReference>
<comment type="subcellular location">
    <subcellularLocation>
        <location evidence="1">Cell membrane</location>
        <topology evidence="1">Multi-pass membrane protein</topology>
    </subcellularLocation>
</comment>
<dbReference type="Gene3D" id="3.30.450.20">
    <property type="entry name" value="PAS domain"/>
    <property type="match status" value="1"/>
</dbReference>
<evidence type="ECO:0000256" key="7">
    <source>
        <dbReference type="ARBA" id="ARBA00023224"/>
    </source>
</evidence>
<dbReference type="AlphaFoldDB" id="A8MKY7"/>
<dbReference type="PROSITE" id="PS50885">
    <property type="entry name" value="HAMP"/>
    <property type="match status" value="1"/>
</dbReference>
<dbReference type="InterPro" id="IPR033479">
    <property type="entry name" value="dCache_1"/>
</dbReference>
<dbReference type="EMBL" id="CP000853">
    <property type="protein sequence ID" value="ABW17804.1"/>
    <property type="molecule type" value="Genomic_DNA"/>
</dbReference>
<reference evidence="14" key="1">
    <citation type="submission" date="2007-10" db="EMBL/GenBank/DDBJ databases">
        <title>Complete genome of Alkaliphilus oremlandii OhILAs.</title>
        <authorList>
            <person name="Copeland A."/>
            <person name="Lucas S."/>
            <person name="Lapidus A."/>
            <person name="Barry K."/>
            <person name="Detter J.C."/>
            <person name="Glavina del Rio T."/>
            <person name="Hammon N."/>
            <person name="Israni S."/>
            <person name="Dalin E."/>
            <person name="Tice H."/>
            <person name="Pitluck S."/>
            <person name="Chain P."/>
            <person name="Malfatti S."/>
            <person name="Shin M."/>
            <person name="Vergez L."/>
            <person name="Schmutz J."/>
            <person name="Larimer F."/>
            <person name="Land M."/>
            <person name="Hauser L."/>
            <person name="Kyrpides N."/>
            <person name="Mikhailova N."/>
            <person name="Stolz J.F."/>
            <person name="Dawson A."/>
            <person name="Fisher E."/>
            <person name="Crable B."/>
            <person name="Perera E."/>
            <person name="Lisak J."/>
            <person name="Ranganathan M."/>
            <person name="Basu P."/>
            <person name="Richardson P."/>
        </authorList>
    </citation>
    <scope>NUCLEOTIDE SEQUENCE [LARGE SCALE GENOMIC DNA]</scope>
    <source>
        <strain evidence="14">OhILAs</strain>
    </source>
</reference>
<keyword evidence="3" id="KW-0145">Chemotaxis</keyword>
<dbReference type="PROSITE" id="PS50111">
    <property type="entry name" value="CHEMOTAXIS_TRANSDUC_2"/>
    <property type="match status" value="1"/>
</dbReference>
<dbReference type="SUPFAM" id="SSF58104">
    <property type="entry name" value="Methyl-accepting chemotaxis protein (MCP) signaling domain"/>
    <property type="match status" value="1"/>
</dbReference>
<evidence type="ECO:0000259" key="12">
    <source>
        <dbReference type="PROSITE" id="PS50885"/>
    </source>
</evidence>
<dbReference type="InterPro" id="IPR004089">
    <property type="entry name" value="MCPsignal_dom"/>
</dbReference>
<keyword evidence="6 10" id="KW-0472">Membrane</keyword>
<dbReference type="GO" id="GO:0007165">
    <property type="term" value="P:signal transduction"/>
    <property type="evidence" value="ECO:0007669"/>
    <property type="project" value="UniProtKB-KW"/>
</dbReference>
<dbReference type="SMART" id="SM00283">
    <property type="entry name" value="MA"/>
    <property type="match status" value="1"/>
</dbReference>
<keyword evidence="5 10" id="KW-1133">Transmembrane helix</keyword>
<evidence type="ECO:0000313" key="14">
    <source>
        <dbReference type="Proteomes" id="UP000000269"/>
    </source>
</evidence>
<dbReference type="Proteomes" id="UP000000269">
    <property type="component" value="Chromosome"/>
</dbReference>
<evidence type="ECO:0000256" key="10">
    <source>
        <dbReference type="SAM" id="Phobius"/>
    </source>
</evidence>
<evidence type="ECO:0000256" key="8">
    <source>
        <dbReference type="ARBA" id="ARBA00029447"/>
    </source>
</evidence>
<accession>A8MKY7</accession>
<feature type="domain" description="Methyl-accepting transducer" evidence="11">
    <location>
        <begin position="380"/>
        <end position="637"/>
    </location>
</feature>
<evidence type="ECO:0000256" key="3">
    <source>
        <dbReference type="ARBA" id="ARBA00022500"/>
    </source>
</evidence>
<dbReference type="STRING" id="350688.Clos_0241"/>
<dbReference type="InterPro" id="IPR003660">
    <property type="entry name" value="HAMP_dom"/>
</dbReference>
<protein>
    <submittedName>
        <fullName evidence="13">Methyl-accepting chemotaxis sensory transducer with Cache sensor</fullName>
    </submittedName>
</protein>
<keyword evidence="4 10" id="KW-0812">Transmembrane</keyword>
<dbReference type="Pfam" id="PF00015">
    <property type="entry name" value="MCPsignal"/>
    <property type="match status" value="1"/>
</dbReference>
<evidence type="ECO:0000259" key="11">
    <source>
        <dbReference type="PROSITE" id="PS50111"/>
    </source>
</evidence>
<feature type="transmembrane region" description="Helical" evidence="10">
    <location>
        <begin position="285"/>
        <end position="304"/>
    </location>
</feature>
<dbReference type="PANTHER" id="PTHR32089">
    <property type="entry name" value="METHYL-ACCEPTING CHEMOTAXIS PROTEIN MCPB"/>
    <property type="match status" value="1"/>
</dbReference>
<evidence type="ECO:0000256" key="6">
    <source>
        <dbReference type="ARBA" id="ARBA00023136"/>
    </source>
</evidence>
<evidence type="ECO:0000256" key="9">
    <source>
        <dbReference type="PROSITE-ProRule" id="PRU00284"/>
    </source>
</evidence>
<name>A8MKY7_ALKOO</name>
<evidence type="ECO:0000256" key="2">
    <source>
        <dbReference type="ARBA" id="ARBA00022475"/>
    </source>
</evidence>
<keyword evidence="2" id="KW-1003">Cell membrane</keyword>
<sequence>MKSIRKRIIAIFGAAIIVLLSVLGVFIHGSVSDLTEVLINDLVVQITDARSAEITKIIESSMNELRAIATQDVIRTGDMAIIKPYLDSREGTFSKNFSTMMFVDLNGDFYATGGGQANIKGRADFEAIVRDGKDIYVSDPIIAKVSGKPIVNITTSVKNESNELVGVFAGVVGLNTIADASSEITIGGIGEGMIIDHTGLIIAHQDETMRLNSNLFDGMKKEGKEFEALKEKIENNDNGAQVFVDNEGQYFIGIFSKIENTNGWHLFVKVPLQEIMKTSNASLKLILLFIGAIIAVTLLLFYIISGRISKPIVMLADYTKTIAELDAREDVPEKILKMNDEVGNLGQSIQEVVNSLRVFIEGVGDSAEKVLGSSEMLAIASKEAGLAAEEIARTVGQIAEGATEQAKDTEQGVFMADELGRIIETDVSYTIELMEQAERVMKLQDDGTAVIDQLTEKTRENIEAIESVYEGIVRTNESSVKINEASQVIKGIAEQTNLLALNAAIEAARAGESGRGFAVVADEIRKLAEQSRASTNEIEEVVAELQQNSSITVDIIKNVAEITKEQEKSVEVTKNAFDGISDAIVLTKEKITGINNSSKNMADKKDGIIGIIQELSAISEENAASTEQVSAATEEQLATMEEISNASGNMEEIAEELKNIISMFKI</sequence>
<dbReference type="PANTHER" id="PTHR32089:SF112">
    <property type="entry name" value="LYSOZYME-LIKE PROTEIN-RELATED"/>
    <property type="match status" value="1"/>
</dbReference>
<keyword evidence="7 9" id="KW-0807">Transducer</keyword>
<dbReference type="KEGG" id="aoe:Clos_0241"/>
<feature type="domain" description="HAMP" evidence="12">
    <location>
        <begin position="306"/>
        <end position="361"/>
    </location>
</feature>
<proteinExistence type="inferred from homology"/>
<gene>
    <name evidence="13" type="ordered locus">Clos_0241</name>
</gene>
<dbReference type="GO" id="GO:0005886">
    <property type="term" value="C:plasma membrane"/>
    <property type="evidence" value="ECO:0007669"/>
    <property type="project" value="UniProtKB-SubCell"/>
</dbReference>
<evidence type="ECO:0000256" key="4">
    <source>
        <dbReference type="ARBA" id="ARBA00022692"/>
    </source>
</evidence>
<organism evidence="13 14">
    <name type="scientific">Alkaliphilus oremlandii (strain OhILAs)</name>
    <name type="common">Clostridium oremlandii (strain OhILAs)</name>
    <dbReference type="NCBI Taxonomy" id="350688"/>
    <lineage>
        <taxon>Bacteria</taxon>
        <taxon>Bacillati</taxon>
        <taxon>Bacillota</taxon>
        <taxon>Clostridia</taxon>
        <taxon>Peptostreptococcales</taxon>
        <taxon>Natronincolaceae</taxon>
        <taxon>Alkaliphilus</taxon>
    </lineage>
</organism>
<evidence type="ECO:0000256" key="5">
    <source>
        <dbReference type="ARBA" id="ARBA00022989"/>
    </source>
</evidence>
<dbReference type="Pfam" id="PF02743">
    <property type="entry name" value="dCache_1"/>
    <property type="match status" value="1"/>
</dbReference>
<keyword evidence="14" id="KW-1185">Reference proteome</keyword>
<comment type="similarity">
    <text evidence="8">Belongs to the methyl-accepting chemotaxis (MCP) protein family.</text>
</comment>
<dbReference type="eggNOG" id="COG0840">
    <property type="taxonomic scope" value="Bacteria"/>
</dbReference>
<dbReference type="Gene3D" id="1.10.287.950">
    <property type="entry name" value="Methyl-accepting chemotaxis protein"/>
    <property type="match status" value="1"/>
</dbReference>
<dbReference type="HOGENOM" id="CLU_000445_107_19_9"/>
<evidence type="ECO:0000256" key="1">
    <source>
        <dbReference type="ARBA" id="ARBA00004651"/>
    </source>
</evidence>
<dbReference type="OrthoDB" id="9814363at2"/>
<dbReference type="SMART" id="SM00304">
    <property type="entry name" value="HAMP"/>
    <property type="match status" value="1"/>
</dbReference>
<dbReference type="CDD" id="cd12914">
    <property type="entry name" value="PDC1_DGC_like"/>
    <property type="match status" value="1"/>
</dbReference>